<sequence>MGRQLAAAAVLLADVILFAATHPPVALLGYAPAAALLAFTGRGRPVAFAAALGLAALTGGSYPLLIWVAYRTGLATATRRDTAVVAGAVAGWVAVTVVLRSVPETIGACLVFVALPLLVGRYLAQQRRLVAALEARNDQLRRERELLADREQLRERLRIARDMHDSLGRRLSLVSVQAAALEVGGLPAAQRAAVESLADATRAAVGELYELIGSLRGTVGEPGPGLASADALAGEFRAAGVPVTVSAGGQARPLAPAADAAAYRVIEEGLTNAAKHAPGRPVTVRLDWEPDALVLTVTNPLGERPGAGAGHGLAGLRERVEPAGGFLDHSASGGRFRLVALLPTARPRPAEPEIGRVRATALGVVTGAALLVLLPATMLTGVS</sequence>
<keyword evidence="9" id="KW-0175">Coiled coil</keyword>
<evidence type="ECO:0000256" key="9">
    <source>
        <dbReference type="SAM" id="Coils"/>
    </source>
</evidence>
<proteinExistence type="predicted"/>
<feature type="transmembrane region" description="Helical" evidence="10">
    <location>
        <begin position="361"/>
        <end position="382"/>
    </location>
</feature>
<dbReference type="PANTHER" id="PTHR24421:SF10">
    <property type="entry name" value="NITRATE_NITRITE SENSOR PROTEIN NARQ"/>
    <property type="match status" value="1"/>
</dbReference>
<evidence type="ECO:0000256" key="5">
    <source>
        <dbReference type="ARBA" id="ARBA00022741"/>
    </source>
</evidence>
<evidence type="ECO:0000256" key="6">
    <source>
        <dbReference type="ARBA" id="ARBA00022777"/>
    </source>
</evidence>
<feature type="transmembrane region" description="Helical" evidence="10">
    <location>
        <begin position="105"/>
        <end position="124"/>
    </location>
</feature>
<dbReference type="OrthoDB" id="227596at2"/>
<evidence type="ECO:0000256" key="8">
    <source>
        <dbReference type="ARBA" id="ARBA00023012"/>
    </source>
</evidence>
<comment type="caution">
    <text evidence="12">The sequence shown here is derived from an EMBL/GenBank/DDBJ whole genome shotgun (WGS) entry which is preliminary data.</text>
</comment>
<feature type="transmembrane region" description="Helical" evidence="10">
    <location>
        <begin position="48"/>
        <end position="70"/>
    </location>
</feature>
<dbReference type="Gene3D" id="3.30.565.10">
    <property type="entry name" value="Histidine kinase-like ATPase, C-terminal domain"/>
    <property type="match status" value="1"/>
</dbReference>
<keyword evidence="8" id="KW-0902">Two-component regulatory system</keyword>
<protein>
    <recommendedName>
        <fullName evidence="2">histidine kinase</fullName>
        <ecNumber evidence="2">2.7.13.3</ecNumber>
    </recommendedName>
</protein>
<organism evidence="12 13">
    <name type="scientific">Actinophytocola xinjiangensis</name>
    <dbReference type="NCBI Taxonomy" id="485602"/>
    <lineage>
        <taxon>Bacteria</taxon>
        <taxon>Bacillati</taxon>
        <taxon>Actinomycetota</taxon>
        <taxon>Actinomycetes</taxon>
        <taxon>Pseudonocardiales</taxon>
        <taxon>Pseudonocardiaceae</taxon>
    </lineage>
</organism>
<keyword evidence="13" id="KW-1185">Reference proteome</keyword>
<keyword evidence="4" id="KW-0808">Transferase</keyword>
<evidence type="ECO:0000313" key="12">
    <source>
        <dbReference type="EMBL" id="OLF12215.1"/>
    </source>
</evidence>
<dbReference type="Pfam" id="PF07730">
    <property type="entry name" value="HisKA_3"/>
    <property type="match status" value="1"/>
</dbReference>
<feature type="domain" description="Signal transduction histidine kinase subgroup 3 dimerisation and phosphoacceptor" evidence="11">
    <location>
        <begin position="155"/>
        <end position="217"/>
    </location>
</feature>
<reference evidence="12 13" key="1">
    <citation type="submission" date="2016-12" db="EMBL/GenBank/DDBJ databases">
        <title>The draft genome sequence of Actinophytocola xinjiangensis.</title>
        <authorList>
            <person name="Wang W."/>
            <person name="Yuan L."/>
        </authorList>
    </citation>
    <scope>NUCLEOTIDE SEQUENCE [LARGE SCALE GENOMIC DNA]</scope>
    <source>
        <strain evidence="12 13">CGMCC 4.4663</strain>
    </source>
</reference>
<keyword evidence="10" id="KW-1133">Transmembrane helix</keyword>
<keyword evidence="5" id="KW-0547">Nucleotide-binding</keyword>
<dbReference type="GO" id="GO:0000155">
    <property type="term" value="F:phosphorelay sensor kinase activity"/>
    <property type="evidence" value="ECO:0007669"/>
    <property type="project" value="InterPro"/>
</dbReference>
<dbReference type="SUPFAM" id="SSF55874">
    <property type="entry name" value="ATPase domain of HSP90 chaperone/DNA topoisomerase II/histidine kinase"/>
    <property type="match status" value="1"/>
</dbReference>
<dbReference type="InterPro" id="IPR011712">
    <property type="entry name" value="Sig_transdc_His_kin_sub3_dim/P"/>
</dbReference>
<evidence type="ECO:0000259" key="11">
    <source>
        <dbReference type="Pfam" id="PF07730"/>
    </source>
</evidence>
<evidence type="ECO:0000256" key="1">
    <source>
        <dbReference type="ARBA" id="ARBA00000085"/>
    </source>
</evidence>
<keyword evidence="3" id="KW-0597">Phosphoprotein</keyword>
<dbReference type="GO" id="GO:0005524">
    <property type="term" value="F:ATP binding"/>
    <property type="evidence" value="ECO:0007669"/>
    <property type="project" value="UniProtKB-KW"/>
</dbReference>
<dbReference type="EC" id="2.7.13.3" evidence="2"/>
<evidence type="ECO:0000256" key="10">
    <source>
        <dbReference type="SAM" id="Phobius"/>
    </source>
</evidence>
<keyword evidence="6" id="KW-0418">Kinase</keyword>
<evidence type="ECO:0000256" key="3">
    <source>
        <dbReference type="ARBA" id="ARBA00022553"/>
    </source>
</evidence>
<keyword evidence="7" id="KW-0067">ATP-binding</keyword>
<evidence type="ECO:0000256" key="4">
    <source>
        <dbReference type="ARBA" id="ARBA00022679"/>
    </source>
</evidence>
<dbReference type="EMBL" id="MSIF01000003">
    <property type="protein sequence ID" value="OLF12215.1"/>
    <property type="molecule type" value="Genomic_DNA"/>
</dbReference>
<keyword evidence="10" id="KW-0812">Transmembrane</keyword>
<accession>A0A7Z0WPC9</accession>
<dbReference type="PANTHER" id="PTHR24421">
    <property type="entry name" value="NITRATE/NITRITE SENSOR PROTEIN NARX-RELATED"/>
    <property type="match status" value="1"/>
</dbReference>
<dbReference type="InterPro" id="IPR036890">
    <property type="entry name" value="HATPase_C_sf"/>
</dbReference>
<evidence type="ECO:0000313" key="13">
    <source>
        <dbReference type="Proteomes" id="UP000185696"/>
    </source>
</evidence>
<dbReference type="Gene3D" id="1.20.5.1930">
    <property type="match status" value="1"/>
</dbReference>
<keyword evidence="10" id="KW-0472">Membrane</keyword>
<dbReference type="Proteomes" id="UP000185696">
    <property type="component" value="Unassembled WGS sequence"/>
</dbReference>
<feature type="transmembrane region" description="Helical" evidence="10">
    <location>
        <begin position="82"/>
        <end position="99"/>
    </location>
</feature>
<dbReference type="InterPro" id="IPR050482">
    <property type="entry name" value="Sensor_HK_TwoCompSys"/>
</dbReference>
<dbReference type="GO" id="GO:0016020">
    <property type="term" value="C:membrane"/>
    <property type="evidence" value="ECO:0007669"/>
    <property type="project" value="InterPro"/>
</dbReference>
<dbReference type="RefSeq" id="WP_075132406.1">
    <property type="nucleotide sequence ID" value="NZ_MSIF01000003.1"/>
</dbReference>
<comment type="catalytic activity">
    <reaction evidence="1">
        <text>ATP + protein L-histidine = ADP + protein N-phospho-L-histidine.</text>
        <dbReference type="EC" id="2.7.13.3"/>
    </reaction>
</comment>
<feature type="coiled-coil region" evidence="9">
    <location>
        <begin position="123"/>
        <end position="170"/>
    </location>
</feature>
<evidence type="ECO:0000256" key="7">
    <source>
        <dbReference type="ARBA" id="ARBA00022840"/>
    </source>
</evidence>
<name>A0A7Z0WPC9_9PSEU</name>
<gene>
    <name evidence="12" type="ORF">BLA60_09490</name>
</gene>
<dbReference type="GO" id="GO:0046983">
    <property type="term" value="F:protein dimerization activity"/>
    <property type="evidence" value="ECO:0007669"/>
    <property type="project" value="InterPro"/>
</dbReference>
<dbReference type="AlphaFoldDB" id="A0A7Z0WPC9"/>
<evidence type="ECO:0000256" key="2">
    <source>
        <dbReference type="ARBA" id="ARBA00012438"/>
    </source>
</evidence>